<keyword evidence="2" id="KW-0678">Repressor</keyword>
<accession>A0A507QYL0</accession>
<comment type="subcellular location">
    <subcellularLocation>
        <location evidence="1">Nucleus</location>
    </subcellularLocation>
</comment>
<feature type="compositionally biased region" description="Acidic residues" evidence="7">
    <location>
        <begin position="171"/>
        <end position="181"/>
    </location>
</feature>
<feature type="compositionally biased region" description="Acidic residues" evidence="7">
    <location>
        <begin position="267"/>
        <end position="282"/>
    </location>
</feature>
<dbReference type="GO" id="GO:0010468">
    <property type="term" value="P:regulation of gene expression"/>
    <property type="evidence" value="ECO:0007669"/>
    <property type="project" value="UniProtKB-ARBA"/>
</dbReference>
<feature type="compositionally biased region" description="Basic and acidic residues" evidence="7">
    <location>
        <begin position="209"/>
        <end position="218"/>
    </location>
</feature>
<keyword evidence="3" id="KW-0805">Transcription regulation</keyword>
<evidence type="ECO:0000256" key="1">
    <source>
        <dbReference type="ARBA" id="ARBA00004123"/>
    </source>
</evidence>
<feature type="compositionally biased region" description="Basic and acidic residues" evidence="7">
    <location>
        <begin position="60"/>
        <end position="69"/>
    </location>
</feature>
<dbReference type="FunFam" id="1.20.5.1500:FF:000002">
    <property type="entry name" value="breast cancer metastasis-suppressor 1-like protein-A"/>
    <property type="match status" value="1"/>
</dbReference>
<reference evidence="8 9" key="1">
    <citation type="submission" date="2019-06" db="EMBL/GenBank/DDBJ databases">
        <title>Wine fermentation using esterase from Monascus purpureus.</title>
        <authorList>
            <person name="Geng C."/>
            <person name="Zhang Y."/>
        </authorList>
    </citation>
    <scope>NUCLEOTIDE SEQUENCE [LARGE SCALE GENOMIC DNA]</scope>
    <source>
        <strain evidence="8">HQ1</strain>
    </source>
</reference>
<dbReference type="Pfam" id="PF08598">
    <property type="entry name" value="Sds3"/>
    <property type="match status" value="1"/>
</dbReference>
<evidence type="ECO:0000256" key="6">
    <source>
        <dbReference type="ARBA" id="ARBA00038256"/>
    </source>
</evidence>
<evidence type="ECO:0008006" key="10">
    <source>
        <dbReference type="Google" id="ProtNLM"/>
    </source>
</evidence>
<dbReference type="Gene3D" id="1.20.5.1500">
    <property type="match status" value="1"/>
</dbReference>
<protein>
    <recommendedName>
        <fullName evidence="10">Transcriptional regulatory protein DEP1</fullName>
    </recommendedName>
</protein>
<keyword evidence="9" id="KW-1185">Reference proteome</keyword>
<proteinExistence type="inferred from homology"/>
<feature type="compositionally biased region" description="Acidic residues" evidence="7">
    <location>
        <begin position="47"/>
        <end position="58"/>
    </location>
</feature>
<dbReference type="GO" id="GO:0005654">
    <property type="term" value="C:nucleoplasm"/>
    <property type="evidence" value="ECO:0007669"/>
    <property type="project" value="UniProtKB-ARBA"/>
</dbReference>
<evidence type="ECO:0000313" key="9">
    <source>
        <dbReference type="Proteomes" id="UP000319663"/>
    </source>
</evidence>
<evidence type="ECO:0000256" key="3">
    <source>
        <dbReference type="ARBA" id="ARBA00023015"/>
    </source>
</evidence>
<feature type="region of interest" description="Disordered" evidence="7">
    <location>
        <begin position="615"/>
        <end position="703"/>
    </location>
</feature>
<comment type="similarity">
    <text evidence="6">Belongs to the BRMS1 family.</text>
</comment>
<organism evidence="8 9">
    <name type="scientific">Monascus purpureus</name>
    <name type="common">Red mold</name>
    <name type="synonym">Monascus anka</name>
    <dbReference type="NCBI Taxonomy" id="5098"/>
    <lineage>
        <taxon>Eukaryota</taxon>
        <taxon>Fungi</taxon>
        <taxon>Dikarya</taxon>
        <taxon>Ascomycota</taxon>
        <taxon>Pezizomycotina</taxon>
        <taxon>Eurotiomycetes</taxon>
        <taxon>Eurotiomycetidae</taxon>
        <taxon>Eurotiales</taxon>
        <taxon>Aspergillaceae</taxon>
        <taxon>Monascus</taxon>
    </lineage>
</organism>
<dbReference type="InterPro" id="IPR013907">
    <property type="entry name" value="Sds3"/>
</dbReference>
<comment type="caution">
    <text evidence="8">The sequence shown here is derived from an EMBL/GenBank/DDBJ whole genome shotgun (WGS) entry which is preliminary data.</text>
</comment>
<feature type="compositionally biased region" description="Low complexity" evidence="7">
    <location>
        <begin position="141"/>
        <end position="154"/>
    </location>
</feature>
<feature type="compositionally biased region" description="Basic residues" evidence="7">
    <location>
        <begin position="237"/>
        <end position="250"/>
    </location>
</feature>
<feature type="compositionally biased region" description="Polar residues" evidence="7">
    <location>
        <begin position="642"/>
        <end position="654"/>
    </location>
</feature>
<dbReference type="OrthoDB" id="20886at2759"/>
<evidence type="ECO:0000256" key="7">
    <source>
        <dbReference type="SAM" id="MobiDB-lite"/>
    </source>
</evidence>
<evidence type="ECO:0000313" key="8">
    <source>
        <dbReference type="EMBL" id="TQB74841.1"/>
    </source>
</evidence>
<dbReference type="STRING" id="5098.A0A507QYL0"/>
<sequence length="703" mass="77056">MEVAGGRESASVGPPTTQDSAIANGDEDYLLTDPYFMDDGRSSSLSEIDDVSDDEPLDYDLPKPEKPAPENDSEAETERVDDSPSNLRLKRDIVLSAGGPGPSPSKLAQSTTYDDIEDDDGDRAVVDSPSRPQRPSRNESAAQAAEDTPAAEDTVLSLDGVGKKRKRAGSDDDTGTDLVEEEPLKKRRGSVKSDLSEPALAETPLSPQQKEDHLKAVDEGTPAEDVPELDLPAMPAKSKKGKKNKRKGKRAREMDEEIEAGASGEHPEDDETADRGEEAEDAEAIAKHEEEAAKRISAMESLAVLEREFASLRDKIYDERISKLNNELDMLTGPNPTHPEYLRQLESVKRYCDAKINYEHTLFRYRIKSLLNKSLAERAQIHSTYFQRVRDARERHSSAVSRQFYAIQHDRFKTEELSPNQSIPFPTRRSQQIAQQTAYNQEVSIMAGVAKYIGFPAAPSLTSARPSELDEDLEKMGISVEPRYSALQSSTAPRGAMSAMPSNLARTAAEEAFLEHTPWANPQHPIHQQQGQQRVYGRVFEHPNALSVTTPAAQKRAVDINAPNGSASTIPENMSAANSSAANTPFGTEQEQRLHSHGQFGNPDYEMDRRTGFRSLSSSPLDVRKPHPHAGSILDHHRSHQGIRSDTGARNNAYSPPASRLGLFHSAASKRDTSPPPLSSRQVSTIHHPAGVSTTSGSSMAAR</sequence>
<gene>
    <name evidence="8" type="ORF">MPDQ_004072</name>
</gene>
<dbReference type="PANTHER" id="PTHR21964">
    <property type="entry name" value="BREAST CANCER METASTASIS-SUPPRESSOR 1"/>
    <property type="match status" value="1"/>
</dbReference>
<dbReference type="Proteomes" id="UP000319663">
    <property type="component" value="Unassembled WGS sequence"/>
</dbReference>
<dbReference type="AlphaFoldDB" id="A0A507QYL0"/>
<evidence type="ECO:0000256" key="4">
    <source>
        <dbReference type="ARBA" id="ARBA00023163"/>
    </source>
</evidence>
<dbReference type="SMART" id="SM01401">
    <property type="entry name" value="Sds3"/>
    <property type="match status" value="1"/>
</dbReference>
<keyword evidence="4" id="KW-0804">Transcription</keyword>
<feature type="region of interest" description="Disordered" evidence="7">
    <location>
        <begin position="1"/>
        <end position="282"/>
    </location>
</feature>
<evidence type="ECO:0000256" key="2">
    <source>
        <dbReference type="ARBA" id="ARBA00022491"/>
    </source>
</evidence>
<evidence type="ECO:0000256" key="5">
    <source>
        <dbReference type="ARBA" id="ARBA00023242"/>
    </source>
</evidence>
<feature type="compositionally biased region" description="Polar residues" evidence="7">
    <location>
        <begin position="130"/>
        <end position="140"/>
    </location>
</feature>
<name>A0A507QYL0_MONPU</name>
<keyword evidence="5" id="KW-0539">Nucleus</keyword>
<dbReference type="EMBL" id="VIFY01000026">
    <property type="protein sequence ID" value="TQB74841.1"/>
    <property type="molecule type" value="Genomic_DNA"/>
</dbReference>
<feature type="compositionally biased region" description="Polar residues" evidence="7">
    <location>
        <begin position="692"/>
        <end position="703"/>
    </location>
</feature>